<feature type="region of interest" description="Disordered" evidence="3">
    <location>
        <begin position="1"/>
        <end position="30"/>
    </location>
</feature>
<evidence type="ECO:0000256" key="3">
    <source>
        <dbReference type="SAM" id="MobiDB-lite"/>
    </source>
</evidence>
<name>A0A078AGM8_STYLE</name>
<proteinExistence type="inferred from homology"/>
<gene>
    <name evidence="5" type="primary">Contig15344.g16358</name>
    <name evidence="5" type="ORF">STYLEM_10451</name>
</gene>
<feature type="compositionally biased region" description="Basic residues" evidence="3">
    <location>
        <begin position="8"/>
        <end position="17"/>
    </location>
</feature>
<dbReference type="PANTHER" id="PTHR10388">
    <property type="entry name" value="EUKARYOTIC TRANSLATION INITIATION FACTOR SUI1"/>
    <property type="match status" value="1"/>
</dbReference>
<dbReference type="SUPFAM" id="SSF55159">
    <property type="entry name" value="eIF1-like"/>
    <property type="match status" value="1"/>
</dbReference>
<evidence type="ECO:0000313" key="6">
    <source>
        <dbReference type="Proteomes" id="UP000039865"/>
    </source>
</evidence>
<dbReference type="OrthoDB" id="305182at2759"/>
<keyword evidence="6" id="KW-1185">Reference proteome</keyword>
<evidence type="ECO:0000313" key="5">
    <source>
        <dbReference type="EMBL" id="CDW81435.1"/>
    </source>
</evidence>
<dbReference type="Proteomes" id="UP000039865">
    <property type="component" value="Unassembled WGS sequence"/>
</dbReference>
<evidence type="ECO:0000256" key="2">
    <source>
        <dbReference type="ARBA" id="ARBA00022917"/>
    </source>
</evidence>
<dbReference type="GO" id="GO:0003743">
    <property type="term" value="F:translation initiation factor activity"/>
    <property type="evidence" value="ECO:0007669"/>
    <property type="project" value="UniProtKB-KW"/>
</dbReference>
<dbReference type="InParanoid" id="A0A078AGM8"/>
<dbReference type="FunCoup" id="A0A078AGM8">
    <property type="interactions" value="449"/>
</dbReference>
<keyword evidence="2" id="KW-0648">Protein biosynthesis</keyword>
<dbReference type="AlphaFoldDB" id="A0A078AGM8"/>
<evidence type="ECO:0000256" key="1">
    <source>
        <dbReference type="ARBA" id="ARBA00005422"/>
    </source>
</evidence>
<dbReference type="InterPro" id="IPR001950">
    <property type="entry name" value="SUI1"/>
</dbReference>
<dbReference type="Gene3D" id="3.30.780.10">
    <property type="entry name" value="SUI1-like domain"/>
    <property type="match status" value="1"/>
</dbReference>
<evidence type="ECO:0000259" key="4">
    <source>
        <dbReference type="PROSITE" id="PS50296"/>
    </source>
</evidence>
<protein>
    <submittedName>
        <fullName evidence="5">Translation initiation factor</fullName>
    </submittedName>
</protein>
<dbReference type="InterPro" id="IPR036877">
    <property type="entry name" value="SUI1_dom_sf"/>
</dbReference>
<comment type="similarity">
    <text evidence="1">Belongs to the SUI1 family.</text>
</comment>
<keyword evidence="5" id="KW-0396">Initiation factor</keyword>
<organism evidence="5 6">
    <name type="scientific">Stylonychia lemnae</name>
    <name type="common">Ciliate</name>
    <dbReference type="NCBI Taxonomy" id="5949"/>
    <lineage>
        <taxon>Eukaryota</taxon>
        <taxon>Sar</taxon>
        <taxon>Alveolata</taxon>
        <taxon>Ciliophora</taxon>
        <taxon>Intramacronucleata</taxon>
        <taxon>Spirotrichea</taxon>
        <taxon>Stichotrichia</taxon>
        <taxon>Sporadotrichida</taxon>
        <taxon>Oxytrichidae</taxon>
        <taxon>Stylonychinae</taxon>
        <taxon>Stylonychia</taxon>
    </lineage>
</organism>
<dbReference type="EMBL" id="CCKQ01009935">
    <property type="protein sequence ID" value="CDW81435.1"/>
    <property type="molecule type" value="Genomic_DNA"/>
</dbReference>
<dbReference type="OMA" id="LMEVRIH"/>
<dbReference type="CDD" id="cd11566">
    <property type="entry name" value="eIF1_SUI1"/>
    <property type="match status" value="1"/>
</dbReference>
<dbReference type="Pfam" id="PF01253">
    <property type="entry name" value="SUI1"/>
    <property type="match status" value="1"/>
</dbReference>
<dbReference type="InterPro" id="IPR005874">
    <property type="entry name" value="SUI1_euk"/>
</dbReference>
<dbReference type="PROSITE" id="PS50296">
    <property type="entry name" value="SUI1"/>
    <property type="match status" value="1"/>
</dbReference>
<accession>A0A078AGM8</accession>
<feature type="domain" description="SUI1" evidence="4">
    <location>
        <begin position="64"/>
        <end position="134"/>
    </location>
</feature>
<sequence>MEDPQSKKGAKKGAKKITKADNDDSTAGELQFGGNMELVNFGGGATNDELGEEFNDKQREPNVIHLHYQQRTARKCLTIIQGLPDDLDYKKILRAYKKLFNCSGTIVEDEEMGTVIQLQGDKRKDVAKFLLEEGIATIEEIKIHGY</sequence>
<reference evidence="5 6" key="1">
    <citation type="submission" date="2014-06" db="EMBL/GenBank/DDBJ databases">
        <authorList>
            <person name="Swart Estienne"/>
        </authorList>
    </citation>
    <scope>NUCLEOTIDE SEQUENCE [LARGE SCALE GENOMIC DNA]</scope>
    <source>
        <strain evidence="5 6">130c</strain>
    </source>
</reference>